<dbReference type="EC" id="1.6.5.3" evidence="1"/>
<dbReference type="GO" id="GO:0016491">
    <property type="term" value="F:oxidoreductase activity"/>
    <property type="evidence" value="ECO:0007669"/>
    <property type="project" value="UniProtKB-KW"/>
</dbReference>
<dbReference type="eggNOG" id="COG3743">
    <property type="taxonomic scope" value="Bacteria"/>
</dbReference>
<keyword evidence="1" id="KW-0830">Ubiquinone</keyword>
<sequence>MQAPRAGGADDLKQISGIGPKLEETLNAHGYYHFDQIAAWTPAEVAWVDATLPGVGGRAGRDNWVAQARAQAAH</sequence>
<accession>S9RDM1</accession>
<dbReference type="STRING" id="1123237.Salmuc_02014"/>
<evidence type="ECO:0000313" key="2">
    <source>
        <dbReference type="Proteomes" id="UP000015347"/>
    </source>
</evidence>
<dbReference type="EMBL" id="APVH01000059">
    <property type="protein sequence ID" value="EPX76230.1"/>
    <property type="molecule type" value="Genomic_DNA"/>
</dbReference>
<protein>
    <submittedName>
        <fullName evidence="1">NADH-ubiquinone oxidoreductase chain E</fullName>
        <ecNumber evidence="1">1.6.5.3</ecNumber>
    </submittedName>
</protein>
<dbReference type="Gene3D" id="1.10.150.20">
    <property type="entry name" value="5' to 3' exonuclease, C-terminal subdomain"/>
    <property type="match status" value="1"/>
</dbReference>
<reference evidence="2" key="1">
    <citation type="journal article" date="2014" name="Stand. Genomic Sci.">
        <title>Genome sequence of the exopolysaccharide-producing Salipiger mucosus type strain (DSM 16094(T)), a moderately halophilic member of the Roseobacter clade.</title>
        <authorList>
            <person name="Riedel T."/>
            <person name="Spring S."/>
            <person name="Fiebig A."/>
            <person name="Petersen J."/>
            <person name="Kyrpides N.C."/>
            <person name="Goker M."/>
            <person name="Klenk H.P."/>
        </authorList>
    </citation>
    <scope>NUCLEOTIDE SEQUENCE [LARGE SCALE GENOMIC DNA]</scope>
    <source>
        <strain evidence="2">DSM 16094</strain>
    </source>
</reference>
<proteinExistence type="predicted"/>
<comment type="caution">
    <text evidence="1">The sequence shown here is derived from an EMBL/GenBank/DDBJ whole genome shotgun (WGS) entry which is preliminary data.</text>
</comment>
<dbReference type="Proteomes" id="UP000015347">
    <property type="component" value="Unassembled WGS sequence"/>
</dbReference>
<gene>
    <name evidence="1" type="ORF">Salmuc_02014</name>
</gene>
<dbReference type="HOGENOM" id="CLU_2685710_0_0_5"/>
<keyword evidence="1" id="KW-0560">Oxidoreductase</keyword>
<keyword evidence="2" id="KW-1185">Reference proteome</keyword>
<name>S9RDM1_9RHOB</name>
<organism evidence="1 2">
    <name type="scientific">Salipiger mucosus DSM 16094</name>
    <dbReference type="NCBI Taxonomy" id="1123237"/>
    <lineage>
        <taxon>Bacteria</taxon>
        <taxon>Pseudomonadati</taxon>
        <taxon>Pseudomonadota</taxon>
        <taxon>Alphaproteobacteria</taxon>
        <taxon>Rhodobacterales</taxon>
        <taxon>Roseobacteraceae</taxon>
        <taxon>Salipiger</taxon>
    </lineage>
</organism>
<evidence type="ECO:0000313" key="1">
    <source>
        <dbReference type="EMBL" id="EPX76230.1"/>
    </source>
</evidence>
<dbReference type="AlphaFoldDB" id="S9RDM1"/>